<evidence type="ECO:0000313" key="3">
    <source>
        <dbReference type="Proteomes" id="UP001597400"/>
    </source>
</evidence>
<gene>
    <name evidence="2" type="ORF">ACFSGX_03780</name>
</gene>
<comment type="caution">
    <text evidence="2">The sequence shown here is derived from an EMBL/GenBank/DDBJ whole genome shotgun (WGS) entry which is preliminary data.</text>
</comment>
<feature type="transmembrane region" description="Helical" evidence="1">
    <location>
        <begin position="172"/>
        <end position="194"/>
    </location>
</feature>
<dbReference type="PANTHER" id="PTHR30503">
    <property type="entry name" value="INNER MEMBRANE PROTEIN YEDI"/>
    <property type="match status" value="1"/>
</dbReference>
<dbReference type="Pfam" id="PF05661">
    <property type="entry name" value="DUF808"/>
    <property type="match status" value="1"/>
</dbReference>
<sequence length="308" mass="31156">MASGLVALLDDIAGITKLAAASLDDIGAAAGKAGTKAAGVVVDDAAVTPNYVVGFSPDRELPIIARIAKGSLRNKLVFILPVALALSAFAPWALNPLLMIGGTYLCFEGAEKLLEAFGGGHDQAAEAEATLDSKALEEQKVGGAIRTDFILSAEIMVIALNEVASGTIWNQAIVLAVVGVLITIAVYGAVALIVKMDDIGLYLSRKPSSGVAMFGRGLVKGMPILMKALSIIGTAAMLWVGGGIILHGLEGFGVSGPAHVVHDWAVAAGAAVPAVGGAVEWIVSAAAAGVLGVVVGAVVVAVVHRFKH</sequence>
<dbReference type="RefSeq" id="WP_380927592.1">
    <property type="nucleotide sequence ID" value="NZ_JBHUGS010000001.1"/>
</dbReference>
<feature type="transmembrane region" description="Helical" evidence="1">
    <location>
        <begin position="281"/>
        <end position="303"/>
    </location>
</feature>
<name>A0ABW4TTC4_9SPHN</name>
<evidence type="ECO:0000313" key="2">
    <source>
        <dbReference type="EMBL" id="MFD1949889.1"/>
    </source>
</evidence>
<proteinExistence type="predicted"/>
<keyword evidence="1" id="KW-0472">Membrane</keyword>
<dbReference type="EMBL" id="JBHUGS010000001">
    <property type="protein sequence ID" value="MFD1949889.1"/>
    <property type="molecule type" value="Genomic_DNA"/>
</dbReference>
<evidence type="ECO:0000256" key="1">
    <source>
        <dbReference type="SAM" id="Phobius"/>
    </source>
</evidence>
<feature type="transmembrane region" description="Helical" evidence="1">
    <location>
        <begin position="76"/>
        <end position="94"/>
    </location>
</feature>
<dbReference type="Proteomes" id="UP001597400">
    <property type="component" value="Unassembled WGS sequence"/>
</dbReference>
<organism evidence="2 3">
    <name type="scientific">Sphingomonas arantia</name>
    <dbReference type="NCBI Taxonomy" id="1460676"/>
    <lineage>
        <taxon>Bacteria</taxon>
        <taxon>Pseudomonadati</taxon>
        <taxon>Pseudomonadota</taxon>
        <taxon>Alphaproteobacteria</taxon>
        <taxon>Sphingomonadales</taxon>
        <taxon>Sphingomonadaceae</taxon>
        <taxon>Sphingomonas</taxon>
    </lineage>
</organism>
<feature type="transmembrane region" description="Helical" evidence="1">
    <location>
        <begin position="224"/>
        <end position="246"/>
    </location>
</feature>
<dbReference type="PANTHER" id="PTHR30503:SF3">
    <property type="entry name" value="INNER MEMBRANE PROTEIN YEDI"/>
    <property type="match status" value="1"/>
</dbReference>
<protein>
    <submittedName>
        <fullName evidence="2">DUF808 domain-containing protein</fullName>
    </submittedName>
</protein>
<dbReference type="PIRSF" id="PIRSF016660">
    <property type="entry name" value="YedI"/>
    <property type="match status" value="1"/>
</dbReference>
<keyword evidence="3" id="KW-1185">Reference proteome</keyword>
<keyword evidence="1" id="KW-1133">Transmembrane helix</keyword>
<reference evidence="3" key="1">
    <citation type="journal article" date="2019" name="Int. J. Syst. Evol. Microbiol.">
        <title>The Global Catalogue of Microorganisms (GCM) 10K type strain sequencing project: providing services to taxonomists for standard genome sequencing and annotation.</title>
        <authorList>
            <consortium name="The Broad Institute Genomics Platform"/>
            <consortium name="The Broad Institute Genome Sequencing Center for Infectious Disease"/>
            <person name="Wu L."/>
            <person name="Ma J."/>
        </authorList>
    </citation>
    <scope>NUCLEOTIDE SEQUENCE [LARGE SCALE GENOMIC DNA]</scope>
    <source>
        <strain evidence="3">CGMCC 1.12702</strain>
    </source>
</reference>
<accession>A0ABW4TTC4</accession>
<dbReference type="InterPro" id="IPR008526">
    <property type="entry name" value="YedI"/>
</dbReference>
<keyword evidence="1" id="KW-0812">Transmembrane</keyword>